<accession>I2BFM4</accession>
<evidence type="ECO:0000313" key="3">
    <source>
        <dbReference type="EMBL" id="AMZ05009.1"/>
    </source>
</evidence>
<evidence type="ECO:0000313" key="5">
    <source>
        <dbReference type="Proteomes" id="UP000149128"/>
    </source>
</evidence>
<protein>
    <submittedName>
        <fullName evidence="1">Uncharacterized protein</fullName>
    </submittedName>
</protein>
<sequence>MWRNILRYISFKITIVRYFYYLKNFKESKNVDSNLKIDRYYLKI</sequence>
<dbReference type="EMBL" id="KT989885">
    <property type="protein sequence ID" value="AMZ05009.1"/>
    <property type="molecule type" value="Genomic_DNA"/>
</dbReference>
<evidence type="ECO:0000313" key="6">
    <source>
        <dbReference type="Proteomes" id="UP000149504"/>
    </source>
</evidence>
<dbReference type="EMBL" id="JQ724856">
    <property type="protein sequence ID" value="AFJ52327.1"/>
    <property type="molecule type" value="Genomic_DNA"/>
</dbReference>
<dbReference type="Proteomes" id="UP000118593">
    <property type="component" value="Segment"/>
</dbReference>
<reference evidence="2" key="3">
    <citation type="journal article" date="2016" name="Infect. Genet. Evol.">
        <title>Whole genome sequencing and phylogenetic characterization of brown bullhead (Ameiurus nebulosus) origin ranavirus strains from independent disease outbreaks.</title>
        <authorList>
            <person name="Feher E."/>
            <person name="Doszpoly A."/>
            <person name="Horvath B."/>
            <person name="Marton S."/>
            <person name="Forro B."/>
            <person name="Farkas S.L."/>
            <person name="Banyai K."/>
            <person name="Juhasz T."/>
        </authorList>
    </citation>
    <scope>NUCLEOTIDE SEQUENCE</scope>
    <source>
        <strain evidence="2">13051/2012</strain>
        <strain evidence="3">14612/2012</strain>
    </source>
</reference>
<dbReference type="KEGG" id="vg:12977993"/>
<dbReference type="RefSeq" id="YP_006347635.1">
    <property type="nucleotide sequence ID" value="NC_017940.1"/>
</dbReference>
<evidence type="ECO:0000313" key="2">
    <source>
        <dbReference type="EMBL" id="AMZ04873.1"/>
    </source>
</evidence>
<evidence type="ECO:0000313" key="1">
    <source>
        <dbReference type="EMBL" id="AFJ52327.1"/>
    </source>
</evidence>
<organism evidence="1 4">
    <name type="scientific">European catfish virus</name>
    <dbReference type="NCBI Taxonomy" id="84739"/>
    <lineage>
        <taxon>Viruses</taxon>
        <taxon>Varidnaviria</taxon>
        <taxon>Bamfordvirae</taxon>
        <taxon>Nucleocytoviricota</taxon>
        <taxon>Megaviricetes</taxon>
        <taxon>Pimascovirales</taxon>
        <taxon>Pimascovirales incertae sedis</taxon>
        <taxon>Iridoviridae</taxon>
        <taxon>Alphairidovirinae</taxon>
        <taxon>Ranavirus</taxon>
        <taxon>Ranavirus perca1</taxon>
        <taxon>Epizootic haematopoietic necrosis virus</taxon>
    </lineage>
</organism>
<dbReference type="GeneID" id="12977993"/>
<proteinExistence type="predicted"/>
<reference evidence="1 4" key="1">
    <citation type="journal article" date="2012" name="J. Virol.">
        <title>Complete genome sequence of European sheatfish virus.</title>
        <authorList>
            <person name="Lopez-Bueno A."/>
            <person name="Mavian C."/>
            <person name="Alcami A."/>
            <person name="Alejo A."/>
        </authorList>
    </citation>
    <scope>NUCLEOTIDE SEQUENCE [LARGE SCALE GENOMIC DNA]</scope>
    <source>
        <strain evidence="1">Valdeolmos</strain>
    </source>
</reference>
<dbReference type="EMBL" id="KT989884">
    <property type="protein sequence ID" value="AMZ04873.1"/>
    <property type="molecule type" value="Genomic_DNA"/>
</dbReference>
<evidence type="ECO:0000313" key="4">
    <source>
        <dbReference type="Proteomes" id="UP000118593"/>
    </source>
</evidence>
<gene>
    <name evidence="1" type="primary">44L</name>
</gene>
<name>I2BFM4_9VIRU</name>
<dbReference type="Proteomes" id="UP000149504">
    <property type="component" value="Segment"/>
</dbReference>
<reference evidence="5 6" key="2">
    <citation type="submission" date="2015-11" db="EMBL/GenBank/DDBJ databases">
        <authorList>
            <person name="Horvath B."/>
        </authorList>
    </citation>
    <scope>NUCLEOTIDE SEQUENCE [LARGE SCALE GENOMIC DNA]</scope>
</reference>
<dbReference type="Proteomes" id="UP000149128">
    <property type="component" value="Segment"/>
</dbReference>